<dbReference type="Gene3D" id="3.30.70.270">
    <property type="match status" value="1"/>
</dbReference>
<evidence type="ECO:0000259" key="2">
    <source>
        <dbReference type="PROSITE" id="PS50887"/>
    </source>
</evidence>
<dbReference type="PROSITE" id="PS50887">
    <property type="entry name" value="GGDEF"/>
    <property type="match status" value="1"/>
</dbReference>
<dbReference type="GO" id="GO:0052621">
    <property type="term" value="F:diguanylate cyclase activity"/>
    <property type="evidence" value="ECO:0007669"/>
    <property type="project" value="TreeGrafter"/>
</dbReference>
<dbReference type="CDD" id="cd01949">
    <property type="entry name" value="GGDEF"/>
    <property type="match status" value="1"/>
</dbReference>
<dbReference type="InterPro" id="IPR029787">
    <property type="entry name" value="Nucleotide_cyclase"/>
</dbReference>
<name>A0A412G6M9_9FIRM</name>
<dbReference type="NCBIfam" id="TIGR00254">
    <property type="entry name" value="GGDEF"/>
    <property type="match status" value="1"/>
</dbReference>
<feature type="domain" description="GGDEF" evidence="2">
    <location>
        <begin position="247"/>
        <end position="372"/>
    </location>
</feature>
<keyword evidence="1" id="KW-0812">Transmembrane</keyword>
<sequence length="372" mass="42001">MHPEKRGMSMRTFYFAVSCVAVAALLLLDQIVKKSDTATISNKNFFRLAIWMVVIVTLAETATLYLEGADAALRIPHLVANILGFSLSPLIPLAVGCAIDNHQKKALCLLAIPAVVNFLAAAGSAFWPLIFFVNAQNDYGRGPFFGVYVLAYTFSLCYLLIQTLSVIERYQNNNRSIPIMLFSFVAIGCMGQVLCPQLHISWLCISFAIVLYYMYCCDLLHQIDGLTGLLNRRIYEFNLSKLNPRKTDLAVIMFDIDDFKSINDRYGHPYGDHCLMIVSMCIKKAFFKLGLCFRVGGDEFCVLVLKPNRKAVEKACENFQEELDKVRREEERLPAVSVGWTLAQNEPVADVIAQADQKMYEHKRRHKSDLLP</sequence>
<dbReference type="Pfam" id="PF00990">
    <property type="entry name" value="GGDEF"/>
    <property type="match status" value="1"/>
</dbReference>
<dbReference type="AlphaFoldDB" id="A0A412G6M9"/>
<dbReference type="InterPro" id="IPR050469">
    <property type="entry name" value="Diguanylate_Cyclase"/>
</dbReference>
<keyword evidence="4" id="KW-1185">Reference proteome</keyword>
<dbReference type="SUPFAM" id="SSF55073">
    <property type="entry name" value="Nucleotide cyclase"/>
    <property type="match status" value="1"/>
</dbReference>
<feature type="transmembrane region" description="Helical" evidence="1">
    <location>
        <begin position="12"/>
        <end position="32"/>
    </location>
</feature>
<reference evidence="3 4" key="1">
    <citation type="submission" date="2018-08" db="EMBL/GenBank/DDBJ databases">
        <title>A genome reference for cultivated species of the human gut microbiota.</title>
        <authorList>
            <person name="Zou Y."/>
            <person name="Xue W."/>
            <person name="Luo G."/>
        </authorList>
    </citation>
    <scope>NUCLEOTIDE SEQUENCE [LARGE SCALE GENOMIC DNA]</scope>
    <source>
        <strain evidence="3 4">AF24-29</strain>
    </source>
</reference>
<organism evidence="3 4">
    <name type="scientific">Holdemania filiformis</name>
    <dbReference type="NCBI Taxonomy" id="61171"/>
    <lineage>
        <taxon>Bacteria</taxon>
        <taxon>Bacillati</taxon>
        <taxon>Bacillota</taxon>
        <taxon>Erysipelotrichia</taxon>
        <taxon>Erysipelotrichales</taxon>
        <taxon>Erysipelotrichaceae</taxon>
        <taxon>Holdemania</taxon>
    </lineage>
</organism>
<feature type="transmembrane region" description="Helical" evidence="1">
    <location>
        <begin position="78"/>
        <end position="99"/>
    </location>
</feature>
<keyword evidence="1" id="KW-1133">Transmembrane helix</keyword>
<evidence type="ECO:0000256" key="1">
    <source>
        <dbReference type="SAM" id="Phobius"/>
    </source>
</evidence>
<evidence type="ECO:0000313" key="3">
    <source>
        <dbReference type="EMBL" id="RGR76948.1"/>
    </source>
</evidence>
<keyword evidence="1" id="KW-0472">Membrane</keyword>
<dbReference type="Proteomes" id="UP000284178">
    <property type="component" value="Unassembled WGS sequence"/>
</dbReference>
<dbReference type="SMART" id="SM00267">
    <property type="entry name" value="GGDEF"/>
    <property type="match status" value="1"/>
</dbReference>
<proteinExistence type="predicted"/>
<dbReference type="InterPro" id="IPR043128">
    <property type="entry name" value="Rev_trsase/Diguanyl_cyclase"/>
</dbReference>
<feature type="transmembrane region" description="Helical" evidence="1">
    <location>
        <begin position="176"/>
        <end position="194"/>
    </location>
</feature>
<dbReference type="EMBL" id="QRUP01000001">
    <property type="protein sequence ID" value="RGR76948.1"/>
    <property type="molecule type" value="Genomic_DNA"/>
</dbReference>
<accession>A0A412G6M9</accession>
<feature type="transmembrane region" description="Helical" evidence="1">
    <location>
        <begin position="44"/>
        <end position="66"/>
    </location>
</feature>
<feature type="transmembrane region" description="Helical" evidence="1">
    <location>
        <begin position="106"/>
        <end position="133"/>
    </location>
</feature>
<feature type="transmembrane region" description="Helical" evidence="1">
    <location>
        <begin position="200"/>
        <end position="220"/>
    </location>
</feature>
<gene>
    <name evidence="3" type="ORF">DWY25_01240</name>
</gene>
<protein>
    <submittedName>
        <fullName evidence="3">GGDEF domain-containing protein</fullName>
    </submittedName>
</protein>
<evidence type="ECO:0000313" key="4">
    <source>
        <dbReference type="Proteomes" id="UP000284178"/>
    </source>
</evidence>
<dbReference type="PANTHER" id="PTHR45138">
    <property type="entry name" value="REGULATORY COMPONENTS OF SENSORY TRANSDUCTION SYSTEM"/>
    <property type="match status" value="1"/>
</dbReference>
<dbReference type="PANTHER" id="PTHR45138:SF9">
    <property type="entry name" value="DIGUANYLATE CYCLASE DGCM-RELATED"/>
    <property type="match status" value="1"/>
</dbReference>
<dbReference type="InterPro" id="IPR000160">
    <property type="entry name" value="GGDEF_dom"/>
</dbReference>
<comment type="caution">
    <text evidence="3">The sequence shown here is derived from an EMBL/GenBank/DDBJ whole genome shotgun (WGS) entry which is preliminary data.</text>
</comment>
<feature type="transmembrane region" description="Helical" evidence="1">
    <location>
        <begin position="145"/>
        <end position="164"/>
    </location>
</feature>